<sequence>MIRLHAMFTDHMVLQREKAVPVWGTGSDGERVAVECRGQRVDTVVRDGSWRVELPPMSAGGSFELTVTSEEQVIVLRDVLFGDVWLAGGQSNMEWSLVDAAEGPTELPQAAFEQLRYYQVPKIAYEDGLEHETSWVVCTPENAKAFSAVAYFFAKRVMAETSVPIGIVGCNWGGTSASCWVNEEVLEKDPALHVYLEEYQEKLRDFSWEAFEQEETEYKGRVDAYNERAAQGVPASELGDFPWPPPFSPRSFMRPNGLYHAMLRKAAPYALKGFLFYQGESDADKAHLYDRLMAALIELWRSDWEDSQLPFLFVQLPVFDNDGNPDGDQWPLLREAQWQTARRVLGAWLAAVWEHGEKTDIHPRHKQPVGERLALLALEHVYGFDGIESSGPVWVDMRVEGDAVVLRFDHAGAAGLRVRGSGELQGFEICGPDRAYVAAEAEIRGDMVIVHSDRVREPIGVRYGWANYSEANLMGSGGLPAFPFRTDRRS</sequence>
<evidence type="ECO:0000313" key="4">
    <source>
        <dbReference type="Proteomes" id="UP000269097"/>
    </source>
</evidence>
<accession>A0A3G3JW91</accession>
<dbReference type="PANTHER" id="PTHR22901">
    <property type="entry name" value="SIALATE O-ACETYLESTERASE"/>
    <property type="match status" value="1"/>
</dbReference>
<dbReference type="InterPro" id="IPR039329">
    <property type="entry name" value="SIAE"/>
</dbReference>
<dbReference type="AlphaFoldDB" id="A0A3G3JW91"/>
<dbReference type="InterPro" id="IPR005181">
    <property type="entry name" value="SASA"/>
</dbReference>
<reference evidence="3 4" key="1">
    <citation type="submission" date="2018-10" db="EMBL/GenBank/DDBJ databases">
        <title>Genome Sequence of Cohnella sp.</title>
        <authorList>
            <person name="Srinivasan S."/>
            <person name="Kim M.K."/>
        </authorList>
    </citation>
    <scope>NUCLEOTIDE SEQUENCE [LARGE SCALE GENOMIC DNA]</scope>
    <source>
        <strain evidence="3 4">18JY8-7</strain>
    </source>
</reference>
<dbReference type="EMBL" id="CP033433">
    <property type="protein sequence ID" value="AYQ72502.1"/>
    <property type="molecule type" value="Genomic_DNA"/>
</dbReference>
<keyword evidence="4" id="KW-1185">Reference proteome</keyword>
<evidence type="ECO:0000256" key="1">
    <source>
        <dbReference type="ARBA" id="ARBA00022801"/>
    </source>
</evidence>
<evidence type="ECO:0000259" key="2">
    <source>
        <dbReference type="Pfam" id="PF03629"/>
    </source>
</evidence>
<proteinExistence type="predicted"/>
<dbReference type="GO" id="GO:0001681">
    <property type="term" value="F:sialate O-acetylesterase activity"/>
    <property type="evidence" value="ECO:0007669"/>
    <property type="project" value="InterPro"/>
</dbReference>
<organism evidence="3 4">
    <name type="scientific">Cohnella candidum</name>
    <dbReference type="NCBI Taxonomy" id="2674991"/>
    <lineage>
        <taxon>Bacteria</taxon>
        <taxon>Bacillati</taxon>
        <taxon>Bacillota</taxon>
        <taxon>Bacilli</taxon>
        <taxon>Bacillales</taxon>
        <taxon>Paenibacillaceae</taxon>
        <taxon>Cohnella</taxon>
    </lineage>
</organism>
<dbReference type="Gene3D" id="3.40.50.1110">
    <property type="entry name" value="SGNH hydrolase"/>
    <property type="match status" value="1"/>
</dbReference>
<dbReference type="RefSeq" id="WP_123040562.1">
    <property type="nucleotide sequence ID" value="NZ_CP033433.1"/>
</dbReference>
<dbReference type="Pfam" id="PF03629">
    <property type="entry name" value="SASA"/>
    <property type="match status" value="1"/>
</dbReference>
<dbReference type="PANTHER" id="PTHR22901:SF0">
    <property type="entry name" value="SIALATE O-ACETYLESTERASE"/>
    <property type="match status" value="1"/>
</dbReference>
<gene>
    <name evidence="3" type="ORF">EAV92_07935</name>
</gene>
<evidence type="ECO:0000313" key="3">
    <source>
        <dbReference type="EMBL" id="AYQ72502.1"/>
    </source>
</evidence>
<keyword evidence="1" id="KW-0378">Hydrolase</keyword>
<name>A0A3G3JW91_9BACL</name>
<dbReference type="InterPro" id="IPR036514">
    <property type="entry name" value="SGNH_hydro_sf"/>
</dbReference>
<dbReference type="SUPFAM" id="SSF52266">
    <property type="entry name" value="SGNH hydrolase"/>
    <property type="match status" value="1"/>
</dbReference>
<dbReference type="Proteomes" id="UP000269097">
    <property type="component" value="Chromosome"/>
</dbReference>
<dbReference type="KEGG" id="coh:EAV92_07935"/>
<dbReference type="GO" id="GO:0005975">
    <property type="term" value="P:carbohydrate metabolic process"/>
    <property type="evidence" value="ECO:0007669"/>
    <property type="project" value="TreeGrafter"/>
</dbReference>
<protein>
    <submittedName>
        <fullName evidence="3">Sialate O-acetylesterase</fullName>
    </submittedName>
</protein>
<feature type="domain" description="Sialate O-acetylesterase" evidence="2">
    <location>
        <begin position="252"/>
        <end position="338"/>
    </location>
</feature>